<dbReference type="CDD" id="cd02440">
    <property type="entry name" value="AdoMet_MTases"/>
    <property type="match status" value="1"/>
</dbReference>
<dbReference type="InterPro" id="IPR029063">
    <property type="entry name" value="SAM-dependent_MTases_sf"/>
</dbReference>
<evidence type="ECO:0000313" key="2">
    <source>
        <dbReference type="Proteomes" id="UP000069697"/>
    </source>
</evidence>
<dbReference type="PANTHER" id="PTHR43861:SF6">
    <property type="entry name" value="METHYLTRANSFERASE TYPE 11"/>
    <property type="match status" value="1"/>
</dbReference>
<evidence type="ECO:0000313" key="1">
    <source>
        <dbReference type="EMBL" id="GAS84647.1"/>
    </source>
</evidence>
<dbReference type="EMBL" id="BCNV01000005">
    <property type="protein sequence ID" value="GAS84647.1"/>
    <property type="molecule type" value="Genomic_DNA"/>
</dbReference>
<dbReference type="Proteomes" id="UP000069697">
    <property type="component" value="Unassembled WGS sequence"/>
</dbReference>
<dbReference type="PANTHER" id="PTHR43861">
    <property type="entry name" value="TRANS-ACONITATE 2-METHYLTRANSFERASE-RELATED"/>
    <property type="match status" value="1"/>
</dbReference>
<name>A0A117I316_PAEAM</name>
<gene>
    <name evidence="1" type="ORF">PAHA3_4750</name>
</gene>
<comment type="caution">
    <text evidence="1">The sequence shown here is derived from an EMBL/GenBank/DDBJ whole genome shotgun (WGS) entry which is preliminary data.</text>
</comment>
<reference evidence="2" key="2">
    <citation type="submission" date="2016-01" db="EMBL/GenBank/DDBJ databases">
        <title>Draft Genome Sequence of Paenibacillus amylolyticus Heshi-A3 that Was Isolated from Fermented Rice Bran with Aging Salted Mackerel, Which Was Named Heshiko as Traditional Fermented Seafood in Japan.</title>
        <authorList>
            <person name="Akuzawa S."/>
            <person name="Nakagawa J."/>
            <person name="Kanekatsu T."/>
            <person name="Kubota E."/>
            <person name="Ohtake R."/>
            <person name="Suzuki T."/>
            <person name="Kanesaki Y."/>
        </authorList>
    </citation>
    <scope>NUCLEOTIDE SEQUENCE [LARGE SCALE GENOMIC DNA]</scope>
    <source>
        <strain evidence="2">Heshi-A3</strain>
    </source>
</reference>
<reference evidence="1 2" key="1">
    <citation type="journal article" date="2016" name="Genome Announc.">
        <title>Draft Genome Sequence of Paenibacillus amylolyticus Heshi-A3, Isolated from Fermented Rice Bran in a Japanese Fermented Seafood Dish.</title>
        <authorList>
            <person name="Akuzawa S."/>
            <person name="Nagaoka J."/>
            <person name="Kanekatsu M."/>
            <person name="Kubota E."/>
            <person name="Ohtake R."/>
            <person name="Suzuki T."/>
            <person name="Kanesaki Y."/>
        </authorList>
    </citation>
    <scope>NUCLEOTIDE SEQUENCE [LARGE SCALE GENOMIC DNA]</scope>
    <source>
        <strain evidence="1 2">Heshi-A3</strain>
    </source>
</reference>
<dbReference type="AlphaFoldDB" id="A0A117I316"/>
<proteinExistence type="predicted"/>
<dbReference type="SUPFAM" id="SSF53335">
    <property type="entry name" value="S-adenosyl-L-methionine-dependent methyltransferases"/>
    <property type="match status" value="1"/>
</dbReference>
<organism evidence="1 2">
    <name type="scientific">Paenibacillus amylolyticus</name>
    <dbReference type="NCBI Taxonomy" id="1451"/>
    <lineage>
        <taxon>Bacteria</taxon>
        <taxon>Bacillati</taxon>
        <taxon>Bacillota</taxon>
        <taxon>Bacilli</taxon>
        <taxon>Bacillales</taxon>
        <taxon>Paenibacillaceae</taxon>
        <taxon>Paenibacillus</taxon>
    </lineage>
</organism>
<sequence>MICCICGQVCHFEEKYNGAPHSVMLDYDTEQVQVRDIDIYHCHSCGHTQIPSHINESYYEEYSMGSFWGASFKSVREQQVERLSLLAPSNNKFLDIGCGVGHYLELAQKYFIEIQGVEPSSSSVLIAREKGFNVTHDFFHQGLSFKSGFDVITLIEVLEHLEDPLEMIKQAATHLEDNGVLLVEVPNGQRIFEKKLYNNLCTDHIQYFSVTSLSAMACRAGLSVVCVQESADPNLLEIYMRKVPKSLVDFSTKRQKDLNRIVSQLSPNSRVAGWGAGAEATCFLAMLRNETQIQCLFDSDNAKHGHYLSRILIKKPTSEAVSKFNTIIIFANAHINQIQTQLKQLGFSGEIITFKS</sequence>
<dbReference type="Pfam" id="PF13489">
    <property type="entry name" value="Methyltransf_23"/>
    <property type="match status" value="1"/>
</dbReference>
<dbReference type="Gene3D" id="3.40.50.150">
    <property type="entry name" value="Vaccinia Virus protein VP39"/>
    <property type="match status" value="1"/>
</dbReference>
<protein>
    <submittedName>
        <fullName evidence="1">Uncharacterized protein</fullName>
    </submittedName>
</protein>
<accession>A0A117I316</accession>
<dbReference type="Gene3D" id="3.40.50.720">
    <property type="entry name" value="NAD(P)-binding Rossmann-like Domain"/>
    <property type="match status" value="1"/>
</dbReference>